<evidence type="ECO:0000256" key="11">
    <source>
        <dbReference type="ARBA" id="ARBA00022741"/>
    </source>
</evidence>
<dbReference type="GO" id="GO:0005829">
    <property type="term" value="C:cytosol"/>
    <property type="evidence" value="ECO:0007669"/>
    <property type="project" value="TreeGrafter"/>
</dbReference>
<dbReference type="Gene3D" id="1.10.510.10">
    <property type="entry name" value="Transferase(Phosphotransferase) domain 1"/>
    <property type="match status" value="1"/>
</dbReference>
<dbReference type="FunFam" id="3.30.200.20:FF:000052">
    <property type="entry name" value="Serine/threonine-protein kinase RIO2"/>
    <property type="match status" value="1"/>
</dbReference>
<comment type="catalytic activity">
    <reaction evidence="16">
        <text>L-seryl-[protein] + ATP = O-phospho-L-seryl-[protein] + ADP + H(+)</text>
        <dbReference type="Rhea" id="RHEA:17989"/>
        <dbReference type="Rhea" id="RHEA-COMP:9863"/>
        <dbReference type="Rhea" id="RHEA-COMP:11604"/>
        <dbReference type="ChEBI" id="CHEBI:15378"/>
        <dbReference type="ChEBI" id="CHEBI:29999"/>
        <dbReference type="ChEBI" id="CHEBI:30616"/>
        <dbReference type="ChEBI" id="CHEBI:83421"/>
        <dbReference type="ChEBI" id="CHEBI:456216"/>
        <dbReference type="EC" id="2.7.11.1"/>
    </reaction>
</comment>
<dbReference type="PANTHER" id="PTHR45852">
    <property type="entry name" value="SER/THR-PROTEIN KINASE RIO2"/>
    <property type="match status" value="1"/>
</dbReference>
<dbReference type="InterPro" id="IPR011009">
    <property type="entry name" value="Kinase-like_dom_sf"/>
</dbReference>
<dbReference type="CDD" id="cd05144">
    <property type="entry name" value="RIO2_C"/>
    <property type="match status" value="1"/>
</dbReference>
<keyword evidence="5" id="KW-0963">Cytoplasm</keyword>
<feature type="compositionally biased region" description="Acidic residues" evidence="21">
    <location>
        <begin position="320"/>
        <end position="342"/>
    </location>
</feature>
<dbReference type="InterPro" id="IPR000687">
    <property type="entry name" value="RIO_kinase"/>
</dbReference>
<comment type="cofactor">
    <cofactor evidence="1">
        <name>Mg(2+)</name>
        <dbReference type="ChEBI" id="CHEBI:18420"/>
    </cofactor>
</comment>
<evidence type="ECO:0000256" key="7">
    <source>
        <dbReference type="ARBA" id="ARBA00022527"/>
    </source>
</evidence>
<sequence length="568" mass="65215">MGKLNVSMLRYLTSEDFRVLTAIEMGMKNHELVPGALAASIANLKHGGVHKVLKELCKHKLLSYERGKHYDGYRLTNQGYDYLALKTLSSRKVIASFGNQIGVGKESNIYVVEDCDGNPLVLKLHRLGRTCFRNLKEKRDYHAHRNKAGWLYLSRISATKEFAYMSALYERGFPIPKPVDINRHCVIMELVKGDPLSRISEVGNVEALYDELMNLIVRFANHGVIHGDFNEFNLMIDEEENPVVIDFPQMVSTSHANAEVFFDRDVTCVKDFFRRRFGYESSLHPTFDDISREDILDVEVSASGFTKKMDKELLAQLGLDESEEEESSSGDDEEEDIEELREEVEVKMKVLDKKENQDRSDVNIETTDHNDKKESDGNQDRSDVNIETKDHNDTNTNTHSPTEESKMNVDIKLDRTEYNIDDKKNKYDSNIIKIEDKESKRETEERKCDTGELINVENMETNKQLTTDLNNTNKDDSNSDQFDENEFDITSRKDDDVISHFSLRSMTSASTIPPEVIRARVKKALEKRERTKVRVRNLAKGEASATSRHRRENRDTIKESVGCTGWDD</sequence>
<evidence type="ECO:0000256" key="5">
    <source>
        <dbReference type="ARBA" id="ARBA00022490"/>
    </source>
</evidence>
<proteinExistence type="inferred from homology"/>
<dbReference type="PROSITE" id="PS01245">
    <property type="entry name" value="RIO1"/>
    <property type="match status" value="1"/>
</dbReference>
<dbReference type="SUPFAM" id="SSF46785">
    <property type="entry name" value="Winged helix' DNA-binding domain"/>
    <property type="match status" value="1"/>
</dbReference>
<evidence type="ECO:0000256" key="4">
    <source>
        <dbReference type="ARBA" id="ARBA00012513"/>
    </source>
</evidence>
<reference evidence="23" key="1">
    <citation type="submission" date="2021-05" db="EMBL/GenBank/DDBJ databases">
        <authorList>
            <person name="Alioto T."/>
            <person name="Alioto T."/>
            <person name="Gomez Garrido J."/>
        </authorList>
    </citation>
    <scope>NUCLEOTIDE SEQUENCE</scope>
</reference>
<dbReference type="FunFam" id="1.10.10.10:FF:000053">
    <property type="entry name" value="Serine/threonine-protein kinase RIO2"/>
    <property type="match status" value="1"/>
</dbReference>
<evidence type="ECO:0000256" key="18">
    <source>
        <dbReference type="ARBA" id="ARBA00068353"/>
    </source>
</evidence>
<organism evidence="23">
    <name type="scientific">Cacopsylla melanoneura</name>
    <dbReference type="NCBI Taxonomy" id="428564"/>
    <lineage>
        <taxon>Eukaryota</taxon>
        <taxon>Metazoa</taxon>
        <taxon>Ecdysozoa</taxon>
        <taxon>Arthropoda</taxon>
        <taxon>Hexapoda</taxon>
        <taxon>Insecta</taxon>
        <taxon>Pterygota</taxon>
        <taxon>Neoptera</taxon>
        <taxon>Paraneoptera</taxon>
        <taxon>Hemiptera</taxon>
        <taxon>Sternorrhyncha</taxon>
        <taxon>Psylloidea</taxon>
        <taxon>Psyllidae</taxon>
        <taxon>Psyllinae</taxon>
        <taxon>Cacopsylla</taxon>
    </lineage>
</organism>
<protein>
    <recommendedName>
        <fullName evidence="18">Serine/threonine-protein kinase RIO2</fullName>
        <ecNumber evidence="4">2.7.11.1</ecNumber>
    </recommendedName>
    <alternativeName>
        <fullName evidence="20">RIO kinase 2</fullName>
    </alternativeName>
    <alternativeName>
        <fullName evidence="19">Serine/threonine-protein kinase rio2</fullName>
    </alternativeName>
</protein>
<keyword evidence="6" id="KW-0690">Ribosome biogenesis</keyword>
<feature type="compositionally biased region" description="Basic and acidic residues" evidence="21">
    <location>
        <begin position="343"/>
        <end position="393"/>
    </location>
</feature>
<name>A0A8D8U235_9HEMI</name>
<evidence type="ECO:0000256" key="19">
    <source>
        <dbReference type="ARBA" id="ARBA00068837"/>
    </source>
</evidence>
<dbReference type="GO" id="GO:0004674">
    <property type="term" value="F:protein serine/threonine kinase activity"/>
    <property type="evidence" value="ECO:0007669"/>
    <property type="project" value="UniProtKB-KW"/>
</dbReference>
<dbReference type="PANTHER" id="PTHR45852:SF1">
    <property type="entry name" value="SERINE_THREONINE-PROTEIN KINASE RIO2"/>
    <property type="match status" value="1"/>
</dbReference>
<feature type="compositionally biased region" description="Polar residues" evidence="21">
    <location>
        <begin position="458"/>
        <end position="472"/>
    </location>
</feature>
<evidence type="ECO:0000256" key="9">
    <source>
        <dbReference type="ARBA" id="ARBA00022679"/>
    </source>
</evidence>
<dbReference type="AlphaFoldDB" id="A0A8D8U235"/>
<comment type="similarity">
    <text evidence="3">Belongs to the protein kinase superfamily. RIO-type Ser/Thr kinase family.</text>
</comment>
<dbReference type="GO" id="GO:0046872">
    <property type="term" value="F:metal ion binding"/>
    <property type="evidence" value="ECO:0007669"/>
    <property type="project" value="UniProtKB-KW"/>
</dbReference>
<dbReference type="EMBL" id="HBUF01328443">
    <property type="protein sequence ID" value="CAG6696397.1"/>
    <property type="molecule type" value="Transcribed_RNA"/>
</dbReference>
<evidence type="ECO:0000259" key="22">
    <source>
        <dbReference type="SMART" id="SM00090"/>
    </source>
</evidence>
<dbReference type="InterPro" id="IPR036390">
    <property type="entry name" value="WH_DNA-bd_sf"/>
</dbReference>
<feature type="region of interest" description="Disordered" evidence="21">
    <location>
        <begin position="457"/>
        <end position="488"/>
    </location>
</feature>
<keyword evidence="13" id="KW-0067">ATP-binding</keyword>
<feature type="region of interest" description="Disordered" evidence="21">
    <location>
        <begin position="316"/>
        <end position="410"/>
    </location>
</feature>
<evidence type="ECO:0000256" key="8">
    <source>
        <dbReference type="ARBA" id="ARBA00022553"/>
    </source>
</evidence>
<dbReference type="EC" id="2.7.11.1" evidence="4"/>
<feature type="region of interest" description="Disordered" evidence="21">
    <location>
        <begin position="532"/>
        <end position="568"/>
    </location>
</feature>
<evidence type="ECO:0000256" key="2">
    <source>
        <dbReference type="ARBA" id="ARBA00004496"/>
    </source>
</evidence>
<dbReference type="GO" id="GO:0005634">
    <property type="term" value="C:nucleus"/>
    <property type="evidence" value="ECO:0007669"/>
    <property type="project" value="TreeGrafter"/>
</dbReference>
<evidence type="ECO:0000256" key="21">
    <source>
        <dbReference type="SAM" id="MobiDB-lite"/>
    </source>
</evidence>
<keyword evidence="10" id="KW-0479">Metal-binding</keyword>
<dbReference type="SUPFAM" id="SSF56112">
    <property type="entry name" value="Protein kinase-like (PK-like)"/>
    <property type="match status" value="1"/>
</dbReference>
<evidence type="ECO:0000256" key="15">
    <source>
        <dbReference type="ARBA" id="ARBA00047899"/>
    </source>
</evidence>
<evidence type="ECO:0000256" key="20">
    <source>
        <dbReference type="ARBA" id="ARBA00076005"/>
    </source>
</evidence>
<dbReference type="InterPro" id="IPR036388">
    <property type="entry name" value="WH-like_DNA-bd_sf"/>
</dbReference>
<keyword evidence="14" id="KW-0460">Magnesium</keyword>
<evidence type="ECO:0000256" key="13">
    <source>
        <dbReference type="ARBA" id="ARBA00022840"/>
    </source>
</evidence>
<feature type="domain" description="RIO kinase" evidence="22">
    <location>
        <begin position="66"/>
        <end position="292"/>
    </location>
</feature>
<keyword evidence="7" id="KW-0723">Serine/threonine-protein kinase</keyword>
<dbReference type="GO" id="GO:0030490">
    <property type="term" value="P:maturation of SSU-rRNA"/>
    <property type="evidence" value="ECO:0007669"/>
    <property type="project" value="TreeGrafter"/>
</dbReference>
<dbReference type="Gene3D" id="1.10.10.10">
    <property type="entry name" value="Winged helix-like DNA-binding domain superfamily/Winged helix DNA-binding domain"/>
    <property type="match status" value="1"/>
</dbReference>
<evidence type="ECO:0000256" key="14">
    <source>
        <dbReference type="ARBA" id="ARBA00022842"/>
    </source>
</evidence>
<dbReference type="SMART" id="SM00090">
    <property type="entry name" value="RIO"/>
    <property type="match status" value="1"/>
</dbReference>
<evidence type="ECO:0000256" key="3">
    <source>
        <dbReference type="ARBA" id="ARBA00009196"/>
    </source>
</evidence>
<keyword evidence="8" id="KW-0597">Phosphoprotein</keyword>
<evidence type="ECO:0000256" key="1">
    <source>
        <dbReference type="ARBA" id="ARBA00001946"/>
    </source>
</evidence>
<dbReference type="InterPro" id="IPR030484">
    <property type="entry name" value="Rio2"/>
</dbReference>
<evidence type="ECO:0000256" key="16">
    <source>
        <dbReference type="ARBA" id="ARBA00048679"/>
    </source>
</evidence>
<evidence type="ECO:0000313" key="23">
    <source>
        <dbReference type="EMBL" id="CAG6696397.1"/>
    </source>
</evidence>
<dbReference type="GO" id="GO:0030688">
    <property type="term" value="C:preribosome, small subunit precursor"/>
    <property type="evidence" value="ECO:0007669"/>
    <property type="project" value="TreeGrafter"/>
</dbReference>
<evidence type="ECO:0000256" key="12">
    <source>
        <dbReference type="ARBA" id="ARBA00022777"/>
    </source>
</evidence>
<comment type="subunit">
    <text evidence="17">Associated with late 40S pre-ribosomal particles. Interacts with PLK1 (via its N-terminus).</text>
</comment>
<keyword evidence="9" id="KW-0808">Transferase</keyword>
<evidence type="ECO:0000256" key="6">
    <source>
        <dbReference type="ARBA" id="ARBA00022517"/>
    </source>
</evidence>
<accession>A0A8D8U235</accession>
<keyword evidence="11" id="KW-0547">Nucleotide-binding</keyword>
<dbReference type="InterPro" id="IPR015285">
    <property type="entry name" value="RIO2_wHTH_N"/>
</dbReference>
<dbReference type="Pfam" id="PF09202">
    <property type="entry name" value="Rio2_N"/>
    <property type="match status" value="1"/>
</dbReference>
<dbReference type="GO" id="GO:0005524">
    <property type="term" value="F:ATP binding"/>
    <property type="evidence" value="ECO:0007669"/>
    <property type="project" value="UniProtKB-KW"/>
</dbReference>
<evidence type="ECO:0000256" key="17">
    <source>
        <dbReference type="ARBA" id="ARBA00064676"/>
    </source>
</evidence>
<dbReference type="Pfam" id="PF01163">
    <property type="entry name" value="RIO1"/>
    <property type="match status" value="1"/>
</dbReference>
<dbReference type="InterPro" id="IPR018935">
    <property type="entry name" value="RIO_kinase_CS"/>
</dbReference>
<dbReference type="FunFam" id="1.10.510.10:FF:000307">
    <property type="entry name" value="Serine/threonine-protein kinase RIO2"/>
    <property type="match status" value="1"/>
</dbReference>
<comment type="catalytic activity">
    <reaction evidence="15">
        <text>L-threonyl-[protein] + ATP = O-phospho-L-threonyl-[protein] + ADP + H(+)</text>
        <dbReference type="Rhea" id="RHEA:46608"/>
        <dbReference type="Rhea" id="RHEA-COMP:11060"/>
        <dbReference type="Rhea" id="RHEA-COMP:11605"/>
        <dbReference type="ChEBI" id="CHEBI:15378"/>
        <dbReference type="ChEBI" id="CHEBI:30013"/>
        <dbReference type="ChEBI" id="CHEBI:30616"/>
        <dbReference type="ChEBI" id="CHEBI:61977"/>
        <dbReference type="ChEBI" id="CHEBI:456216"/>
        <dbReference type="EC" id="2.7.11.1"/>
    </reaction>
</comment>
<evidence type="ECO:0000256" key="10">
    <source>
        <dbReference type="ARBA" id="ARBA00022723"/>
    </source>
</evidence>
<keyword evidence="12 23" id="KW-0418">Kinase</keyword>
<dbReference type="InterPro" id="IPR018934">
    <property type="entry name" value="RIO_dom"/>
</dbReference>
<feature type="compositionally biased region" description="Basic and acidic residues" evidence="21">
    <location>
        <begin position="401"/>
        <end position="410"/>
    </location>
</feature>
<dbReference type="Gene3D" id="3.30.200.20">
    <property type="entry name" value="Phosphorylase Kinase, domain 1"/>
    <property type="match status" value="1"/>
</dbReference>
<comment type="subcellular location">
    <subcellularLocation>
        <location evidence="2">Cytoplasm</location>
    </subcellularLocation>
</comment>